<evidence type="ECO:0000313" key="3">
    <source>
        <dbReference type="Proteomes" id="UP000077143"/>
    </source>
</evidence>
<dbReference type="PROSITE" id="PS51257">
    <property type="entry name" value="PROKAR_LIPOPROTEIN"/>
    <property type="match status" value="1"/>
</dbReference>
<dbReference type="STRING" id="1682113.A7U43_04435"/>
<dbReference type="Proteomes" id="UP000077143">
    <property type="component" value="Chromosome"/>
</dbReference>
<dbReference type="RefSeq" id="WP_067991581.1">
    <property type="nucleotide sequence ID" value="NZ_CP015596.1"/>
</dbReference>
<keyword evidence="3" id="KW-1185">Reference proteome</keyword>
<dbReference type="KEGG" id="madi:A7U43_04435"/>
<feature type="chain" id="PRO_5008002098" description="EfeO-type cupredoxin-like domain-containing protein" evidence="1">
    <location>
        <begin position="20"/>
        <end position="138"/>
    </location>
</feature>
<reference evidence="2 3" key="1">
    <citation type="submission" date="2016-05" db="EMBL/GenBank/DDBJ databases">
        <title>Complete genome sequence of a phthalic acid esters degrading Mycobacterium sp. YC-RL4.</title>
        <authorList>
            <person name="Ren L."/>
            <person name="Fan S."/>
            <person name="Ruth N."/>
            <person name="Jia Y."/>
            <person name="Wang J."/>
            <person name="Qiao C."/>
        </authorList>
    </citation>
    <scope>NUCLEOTIDE SEQUENCE [LARGE SCALE GENOMIC DNA]</scope>
    <source>
        <strain evidence="2 3">YC-RL4</strain>
    </source>
</reference>
<sequence>MRKQITTLVVLSAATLAGAGCSDPVEQPAAQTGAPAITAAPSLSDQQAPPQRVVIDVTIADGKVAPVNQQMQAAVRQPIIIRVTSDTDDELHVHASPEHTFTVKPGPLQSFQFEVEVPGKVDVELHRLHRVVATITVQ</sequence>
<dbReference type="AlphaFoldDB" id="A0A172UI09"/>
<keyword evidence="1" id="KW-0732">Signal</keyword>
<gene>
    <name evidence="2" type="ORF">A7U43_04435</name>
</gene>
<proteinExistence type="predicted"/>
<organism evidence="2 3">
    <name type="scientific">Mycobacterium adipatum</name>
    <dbReference type="NCBI Taxonomy" id="1682113"/>
    <lineage>
        <taxon>Bacteria</taxon>
        <taxon>Bacillati</taxon>
        <taxon>Actinomycetota</taxon>
        <taxon>Actinomycetes</taxon>
        <taxon>Mycobacteriales</taxon>
        <taxon>Mycobacteriaceae</taxon>
        <taxon>Mycobacterium</taxon>
    </lineage>
</organism>
<dbReference type="EMBL" id="CP015596">
    <property type="protein sequence ID" value="ANE78678.1"/>
    <property type="molecule type" value="Genomic_DNA"/>
</dbReference>
<feature type="signal peptide" evidence="1">
    <location>
        <begin position="1"/>
        <end position="19"/>
    </location>
</feature>
<evidence type="ECO:0008006" key="4">
    <source>
        <dbReference type="Google" id="ProtNLM"/>
    </source>
</evidence>
<name>A0A172UI09_9MYCO</name>
<accession>A0A172UI09</accession>
<evidence type="ECO:0000313" key="2">
    <source>
        <dbReference type="EMBL" id="ANE78678.1"/>
    </source>
</evidence>
<evidence type="ECO:0000256" key="1">
    <source>
        <dbReference type="SAM" id="SignalP"/>
    </source>
</evidence>
<protein>
    <recommendedName>
        <fullName evidence="4">EfeO-type cupredoxin-like domain-containing protein</fullName>
    </recommendedName>
</protein>